<reference evidence="8" key="1">
    <citation type="submission" date="2020-02" db="EMBL/GenBank/DDBJ databases">
        <authorList>
            <person name="Scholz U."/>
            <person name="Mascher M."/>
            <person name="Fiebig A."/>
        </authorList>
    </citation>
    <scope>NUCLEOTIDE SEQUENCE</scope>
</reference>
<dbReference type="InterPro" id="IPR015300">
    <property type="entry name" value="DNA-bd_pseudobarrel_sf"/>
</dbReference>
<accession>A0A7I8K1R8</accession>
<dbReference type="CDD" id="cd10017">
    <property type="entry name" value="B3_DNA"/>
    <property type="match status" value="1"/>
</dbReference>
<dbReference type="SUPFAM" id="SSF101936">
    <property type="entry name" value="DNA-binding pseudobarrel domain"/>
    <property type="match status" value="1"/>
</dbReference>
<feature type="domain" description="TF-B3" evidence="7">
    <location>
        <begin position="123"/>
        <end position="193"/>
    </location>
</feature>
<dbReference type="GO" id="GO:0003677">
    <property type="term" value="F:DNA binding"/>
    <property type="evidence" value="ECO:0007669"/>
    <property type="project" value="UniProtKB-KW"/>
</dbReference>
<evidence type="ECO:0000313" key="8">
    <source>
        <dbReference type="EMBL" id="CAA7389843.1"/>
    </source>
</evidence>
<dbReference type="AlphaFoldDB" id="A0A7I8K1R8"/>
<keyword evidence="2" id="KW-0805">Transcription regulation</keyword>
<dbReference type="InterPro" id="IPR003340">
    <property type="entry name" value="B3_DNA-bd"/>
</dbReference>
<feature type="compositionally biased region" description="Basic residues" evidence="6">
    <location>
        <begin position="50"/>
        <end position="64"/>
    </location>
</feature>
<evidence type="ECO:0000256" key="5">
    <source>
        <dbReference type="ARBA" id="ARBA00023242"/>
    </source>
</evidence>
<evidence type="ECO:0000256" key="4">
    <source>
        <dbReference type="ARBA" id="ARBA00023163"/>
    </source>
</evidence>
<keyword evidence="3" id="KW-0238">DNA-binding</keyword>
<keyword evidence="4" id="KW-0804">Transcription</keyword>
<gene>
    <name evidence="8" type="ORF">SI8410_01001814</name>
</gene>
<dbReference type="PROSITE" id="PS50863">
    <property type="entry name" value="B3"/>
    <property type="match status" value="1"/>
</dbReference>
<evidence type="ECO:0000256" key="3">
    <source>
        <dbReference type="ARBA" id="ARBA00023125"/>
    </source>
</evidence>
<keyword evidence="5" id="KW-0539">Nucleus</keyword>
<evidence type="ECO:0000256" key="2">
    <source>
        <dbReference type="ARBA" id="ARBA00023015"/>
    </source>
</evidence>
<dbReference type="GO" id="GO:0005634">
    <property type="term" value="C:nucleus"/>
    <property type="evidence" value="ECO:0007669"/>
    <property type="project" value="UniProtKB-SubCell"/>
</dbReference>
<comment type="subcellular location">
    <subcellularLocation>
        <location evidence="1">Nucleus</location>
    </subcellularLocation>
</comment>
<proteinExistence type="predicted"/>
<evidence type="ECO:0000256" key="6">
    <source>
        <dbReference type="SAM" id="MobiDB-lite"/>
    </source>
</evidence>
<name>A0A7I8K1R8_SPIIN</name>
<dbReference type="Gene3D" id="2.40.330.10">
    <property type="entry name" value="DNA-binding pseudobarrel domain"/>
    <property type="match status" value="1"/>
</dbReference>
<feature type="region of interest" description="Disordered" evidence="6">
    <location>
        <begin position="1"/>
        <end position="69"/>
    </location>
</feature>
<evidence type="ECO:0000313" key="9">
    <source>
        <dbReference type="Proteomes" id="UP000663760"/>
    </source>
</evidence>
<evidence type="ECO:0000259" key="7">
    <source>
        <dbReference type="PROSITE" id="PS50863"/>
    </source>
</evidence>
<dbReference type="EMBL" id="LR746264">
    <property type="protein sequence ID" value="CAA7389843.1"/>
    <property type="molecule type" value="Genomic_DNA"/>
</dbReference>
<sequence>MGWRYTTRDASPSPPLPSFIRHGKSTTLDGKRAPVKRAAGGSSSPDAMLHHHHRHRRPSAKKARASPSSSYSTRCLLERKIYAFDQGHIKDGLRVVQEKAAAVGRVLTEEEKALADSGRGVALAIQDEQGRRYSVFWRSRGFGSTHYMMSGGGWAHFAENHRLHTGDVLRFCFSRAVPRADSGKLYLGVRVLKSAPVTAGGDLAVKTTGEAAQATAGGDLAIKTTGEAAPGVKTTGEAAPAFQKEPSMAMPVRDCPSCDVKIPPTRPLHYFFCDYGANSLPRKSSS</sequence>
<protein>
    <recommendedName>
        <fullName evidence="7">TF-B3 domain-containing protein</fullName>
    </recommendedName>
</protein>
<organism evidence="8 9">
    <name type="scientific">Spirodela intermedia</name>
    <name type="common">Intermediate duckweed</name>
    <dbReference type="NCBI Taxonomy" id="51605"/>
    <lineage>
        <taxon>Eukaryota</taxon>
        <taxon>Viridiplantae</taxon>
        <taxon>Streptophyta</taxon>
        <taxon>Embryophyta</taxon>
        <taxon>Tracheophyta</taxon>
        <taxon>Spermatophyta</taxon>
        <taxon>Magnoliopsida</taxon>
        <taxon>Liliopsida</taxon>
        <taxon>Araceae</taxon>
        <taxon>Lemnoideae</taxon>
        <taxon>Spirodela</taxon>
    </lineage>
</organism>
<keyword evidence="9" id="KW-1185">Reference proteome</keyword>
<evidence type="ECO:0000256" key="1">
    <source>
        <dbReference type="ARBA" id="ARBA00004123"/>
    </source>
</evidence>
<dbReference type="Proteomes" id="UP000663760">
    <property type="component" value="Chromosome 1"/>
</dbReference>